<keyword evidence="8" id="KW-0539">Nucleus</keyword>
<organism evidence="11 12">
    <name type="scientific">Frankliniella fusca</name>
    <dbReference type="NCBI Taxonomy" id="407009"/>
    <lineage>
        <taxon>Eukaryota</taxon>
        <taxon>Metazoa</taxon>
        <taxon>Ecdysozoa</taxon>
        <taxon>Arthropoda</taxon>
        <taxon>Hexapoda</taxon>
        <taxon>Insecta</taxon>
        <taxon>Pterygota</taxon>
        <taxon>Neoptera</taxon>
        <taxon>Paraneoptera</taxon>
        <taxon>Thysanoptera</taxon>
        <taxon>Terebrantia</taxon>
        <taxon>Thripoidea</taxon>
        <taxon>Thripidae</taxon>
        <taxon>Frankliniella</taxon>
    </lineage>
</organism>
<protein>
    <submittedName>
        <fullName evidence="11">Zinc finger protein 112</fullName>
    </submittedName>
</protein>
<feature type="domain" description="C2H2-type" evidence="10">
    <location>
        <begin position="417"/>
        <end position="444"/>
    </location>
</feature>
<evidence type="ECO:0000256" key="9">
    <source>
        <dbReference type="PROSITE-ProRule" id="PRU00042"/>
    </source>
</evidence>
<evidence type="ECO:0000256" key="2">
    <source>
        <dbReference type="ARBA" id="ARBA00022723"/>
    </source>
</evidence>
<evidence type="ECO:0000256" key="3">
    <source>
        <dbReference type="ARBA" id="ARBA00022737"/>
    </source>
</evidence>
<keyword evidence="5" id="KW-0862">Zinc</keyword>
<keyword evidence="6" id="KW-0805">Transcription regulation</keyword>
<comment type="caution">
    <text evidence="11">The sequence shown here is derived from an EMBL/GenBank/DDBJ whole genome shotgun (WGS) entry which is preliminary data.</text>
</comment>
<evidence type="ECO:0000256" key="1">
    <source>
        <dbReference type="ARBA" id="ARBA00004123"/>
    </source>
</evidence>
<dbReference type="InterPro" id="IPR013087">
    <property type="entry name" value="Znf_C2H2_type"/>
</dbReference>
<keyword evidence="12" id="KW-1185">Reference proteome</keyword>
<dbReference type="PROSITE" id="PS00028">
    <property type="entry name" value="ZINC_FINGER_C2H2_1"/>
    <property type="match status" value="4"/>
</dbReference>
<feature type="domain" description="C2H2-type" evidence="10">
    <location>
        <begin position="353"/>
        <end position="380"/>
    </location>
</feature>
<keyword evidence="2" id="KW-0479">Metal-binding</keyword>
<feature type="domain" description="C2H2-type" evidence="10">
    <location>
        <begin position="316"/>
        <end position="344"/>
    </location>
</feature>
<dbReference type="FunFam" id="3.30.160.60:FF:000478">
    <property type="entry name" value="Zinc finger protein 133"/>
    <property type="match status" value="1"/>
</dbReference>
<dbReference type="PROSITE" id="PS50157">
    <property type="entry name" value="ZINC_FINGER_C2H2_2"/>
    <property type="match status" value="9"/>
</dbReference>
<evidence type="ECO:0000259" key="10">
    <source>
        <dbReference type="PROSITE" id="PS50157"/>
    </source>
</evidence>
<evidence type="ECO:0000256" key="7">
    <source>
        <dbReference type="ARBA" id="ARBA00023163"/>
    </source>
</evidence>
<dbReference type="AlphaFoldDB" id="A0AAE1LUM9"/>
<feature type="domain" description="C2H2-type" evidence="10">
    <location>
        <begin position="260"/>
        <end position="282"/>
    </location>
</feature>
<evidence type="ECO:0000256" key="6">
    <source>
        <dbReference type="ARBA" id="ARBA00023015"/>
    </source>
</evidence>
<proteinExistence type="predicted"/>
<dbReference type="SMART" id="SM00355">
    <property type="entry name" value="ZnF_C2H2"/>
    <property type="match status" value="9"/>
</dbReference>
<dbReference type="PANTHER" id="PTHR47772">
    <property type="entry name" value="ZINC FINGER PROTEIN 200"/>
    <property type="match status" value="1"/>
</dbReference>
<feature type="domain" description="C2H2-type" evidence="10">
    <location>
        <begin position="506"/>
        <end position="533"/>
    </location>
</feature>
<dbReference type="PANTHER" id="PTHR47772:SF4">
    <property type="entry name" value="ZFP64 ZINC FINGER PROTEIN"/>
    <property type="match status" value="1"/>
</dbReference>
<keyword evidence="3" id="KW-0677">Repeat</keyword>
<dbReference type="Pfam" id="PF00096">
    <property type="entry name" value="zf-C2H2"/>
    <property type="match status" value="4"/>
</dbReference>
<feature type="domain" description="C2H2-type" evidence="10">
    <location>
        <begin position="477"/>
        <end position="507"/>
    </location>
</feature>
<dbReference type="FunFam" id="3.30.160.60:FF:000810">
    <property type="entry name" value="Zgc:174563 protein"/>
    <property type="match status" value="1"/>
</dbReference>
<dbReference type="InterPro" id="IPR050636">
    <property type="entry name" value="C2H2-ZF_domain-containing"/>
</dbReference>
<evidence type="ECO:0000313" key="11">
    <source>
        <dbReference type="EMBL" id="KAK3932405.1"/>
    </source>
</evidence>
<keyword evidence="4 9" id="KW-0863">Zinc-finger</keyword>
<reference evidence="11" key="1">
    <citation type="submission" date="2021-07" db="EMBL/GenBank/DDBJ databases">
        <authorList>
            <person name="Catto M.A."/>
            <person name="Jacobson A."/>
            <person name="Kennedy G."/>
            <person name="Labadie P."/>
            <person name="Hunt B.G."/>
            <person name="Srinivasan R."/>
        </authorList>
    </citation>
    <scope>NUCLEOTIDE SEQUENCE</scope>
    <source>
        <strain evidence="11">PL_HMW_Pooled</strain>
        <tissue evidence="11">Head</tissue>
    </source>
</reference>
<dbReference type="GO" id="GO:0008270">
    <property type="term" value="F:zinc ion binding"/>
    <property type="evidence" value="ECO:0007669"/>
    <property type="project" value="UniProtKB-KW"/>
</dbReference>
<dbReference type="Gene3D" id="3.30.160.60">
    <property type="entry name" value="Classic Zinc Finger"/>
    <property type="match status" value="5"/>
</dbReference>
<reference evidence="11" key="2">
    <citation type="journal article" date="2023" name="BMC Genomics">
        <title>Pest status, molecular evolution, and epigenetic factors derived from the genome assembly of Frankliniella fusca, a thysanopteran phytovirus vector.</title>
        <authorList>
            <person name="Catto M.A."/>
            <person name="Labadie P.E."/>
            <person name="Jacobson A.L."/>
            <person name="Kennedy G.G."/>
            <person name="Srinivasan R."/>
            <person name="Hunt B.G."/>
        </authorList>
    </citation>
    <scope>NUCLEOTIDE SEQUENCE</scope>
    <source>
        <strain evidence="11">PL_HMW_Pooled</strain>
    </source>
</reference>
<dbReference type="Proteomes" id="UP001219518">
    <property type="component" value="Unassembled WGS sequence"/>
</dbReference>
<evidence type="ECO:0000313" key="12">
    <source>
        <dbReference type="Proteomes" id="UP001219518"/>
    </source>
</evidence>
<gene>
    <name evidence="11" type="ORF">KUF71_012582</name>
</gene>
<dbReference type="EMBL" id="JAHWGI010001436">
    <property type="protein sequence ID" value="KAK3932405.1"/>
    <property type="molecule type" value="Genomic_DNA"/>
</dbReference>
<feature type="domain" description="C2H2-type" evidence="10">
    <location>
        <begin position="449"/>
        <end position="476"/>
    </location>
</feature>
<dbReference type="GO" id="GO:0005634">
    <property type="term" value="C:nucleus"/>
    <property type="evidence" value="ECO:0007669"/>
    <property type="project" value="UniProtKB-SubCell"/>
</dbReference>
<evidence type="ECO:0000256" key="5">
    <source>
        <dbReference type="ARBA" id="ARBA00022833"/>
    </source>
</evidence>
<feature type="domain" description="C2H2-type" evidence="10">
    <location>
        <begin position="289"/>
        <end position="314"/>
    </location>
</feature>
<dbReference type="SUPFAM" id="SSF57667">
    <property type="entry name" value="beta-beta-alpha zinc fingers"/>
    <property type="match status" value="4"/>
</dbReference>
<evidence type="ECO:0000256" key="8">
    <source>
        <dbReference type="ARBA" id="ARBA00023242"/>
    </source>
</evidence>
<keyword evidence="7" id="KW-0804">Transcription</keyword>
<name>A0AAE1LUM9_9NEOP</name>
<accession>A0AAE1LUM9</accession>
<sequence length="664" mass="75925">MSAIQVFAKAKVELSPDFLAKMPPSINRLQFLKKSLEKINVTTTYEDERSIFLLEGFWHCVLKAEHILLTSLKKWQLPETDCKVSSGEMDGNSPSADVRRGMKQHLEDSSDQINGKKSLCSLTVCTNNDFSALGSQVLDPPIENEVYMDIQLEHNYNHLENLKRDVKSDICEPTVENEIYMDIKLSKPNNEIFNDPDLPVTLVVAKEDEPGVEVLQLKVNKPDQQILSSKKKIVPENASSNKERQKLLKKKYEELAPFRYFCNKCSFKTKRHSHMRKHSRLHEKVCTIYSCDQCDFSTIRASHLQRHIGTHKTEIFACSKCTYSTHTEELLTRHQRYKHVLKKPEEKNCKDTYQCLQCDYMTTSEKHFQRHMAVHSKKVKEMLPCFKCSHNNCSYQTPSRSNYYRHLGGVHGDERPYMCTICGLCFKRSDTLTQHQATHANEDSDVKAFSCPHCKKNYRSASALKEHELTHQDERRYLCEICAASFKTRAIQRKHFNQKHVHAKTNPCPSCTKSFTSKYLLKRHMKVHSMAKARSIQTENDKNKNNLEVKTVSEDWELIPSQSTSEDVQVIVVHQETAQSELSVQEGPLFQISSSLLPGQALSVPVIPVEYVIPSSDSNNESCSIGPTVDMSCATQHITSSEGDIIALTFVPNDSAFIQQNPEI</sequence>
<evidence type="ECO:0000256" key="4">
    <source>
        <dbReference type="ARBA" id="ARBA00022771"/>
    </source>
</evidence>
<feature type="domain" description="C2H2-type" evidence="10">
    <location>
        <begin position="386"/>
        <end position="416"/>
    </location>
</feature>
<dbReference type="InterPro" id="IPR036236">
    <property type="entry name" value="Znf_C2H2_sf"/>
</dbReference>
<comment type="subcellular location">
    <subcellularLocation>
        <location evidence="1">Nucleus</location>
    </subcellularLocation>
</comment>